<feature type="transmembrane region" description="Helical" evidence="6">
    <location>
        <begin position="336"/>
        <end position="356"/>
    </location>
</feature>
<organism evidence="9 10">
    <name type="scientific">Koleobacter methoxysyntrophicus</name>
    <dbReference type="NCBI Taxonomy" id="2751313"/>
    <lineage>
        <taxon>Bacteria</taxon>
        <taxon>Bacillati</taxon>
        <taxon>Bacillota</taxon>
        <taxon>Clostridia</taxon>
        <taxon>Koleobacterales</taxon>
        <taxon>Koleobacteraceae</taxon>
        <taxon>Koleobacter</taxon>
    </lineage>
</organism>
<accession>A0A8A0RN44</accession>
<proteinExistence type="predicted"/>
<keyword evidence="10" id="KW-1185">Reference proteome</keyword>
<feature type="transmembrane region" description="Helical" evidence="6">
    <location>
        <begin position="411"/>
        <end position="432"/>
    </location>
</feature>
<comment type="subcellular location">
    <subcellularLocation>
        <location evidence="1">Cell membrane</location>
        <topology evidence="1">Multi-pass membrane protein</topology>
    </subcellularLocation>
</comment>
<feature type="transmembrane region" description="Helical" evidence="6">
    <location>
        <begin position="377"/>
        <end position="399"/>
    </location>
</feature>
<feature type="transmembrane region" description="Helical" evidence="6">
    <location>
        <begin position="56"/>
        <end position="74"/>
    </location>
</feature>
<sequence>MKSKFTTIILIIFILCLAALPAVASEGETEEKDFGALSLLPPLLAIILAFLTKQVLFSLFIGIFIGATMLNGWNPFFGLLRTLDEYMVSSLADSWHAGILIFTLTIGGMIKIVAQMGGTGAVAEALARRANNTKNAQIATWLLGILVFFDDYANTLIVGQTMRPLTDKMRISREKLAYIVDSTAAPIAGLALVSTWVGYELGLIKDAYDSLGITGNIYEVFLRSIPYRFYDIVALLMVLAVAVLSRDIGPMYLAERRARTTGKVIADGAKPMASKEMTDITLKEGIKLKVSNAVIPVLTLIIVGFVGLWYNGYTYSENVNPFTWEGIRTCFGNADASVALIWAAAASTIVAMIMAVGQKMMTLEEAFDNFVEGTKSLLITGIILVLAWSLGSVTEAVGTADFLIRNISDKISIGMLPVLVFIIASVVSFATGTSWGTMAIVMPLAVPLAFHISGGVEPMIIPTLGAVLTGAIFGDHCSPISDTTIMSSMGAASDHIDHVRTQLPYAVLGAAVAIIFGYIPAGMGLNPFISLLLAAAAVIAIFKFFGKDPGILELGSLEGGTGIEQGD</sequence>
<feature type="signal peptide" evidence="7">
    <location>
        <begin position="1"/>
        <end position="24"/>
    </location>
</feature>
<dbReference type="Pfam" id="PF03553">
    <property type="entry name" value="Na_H_antiporter"/>
    <property type="match status" value="1"/>
</dbReference>
<evidence type="ECO:0000256" key="1">
    <source>
        <dbReference type="ARBA" id="ARBA00004651"/>
    </source>
</evidence>
<evidence type="ECO:0000256" key="4">
    <source>
        <dbReference type="ARBA" id="ARBA00022989"/>
    </source>
</evidence>
<feature type="transmembrane region" description="Helical" evidence="6">
    <location>
        <begin position="503"/>
        <end position="521"/>
    </location>
</feature>
<feature type="transmembrane region" description="Helical" evidence="6">
    <location>
        <begin position="293"/>
        <end position="316"/>
    </location>
</feature>
<dbReference type="PANTHER" id="PTHR43478:SF1">
    <property type="entry name" value="NA+_H+ ANTIPORTER NHAC-LIKE C-TERMINAL DOMAIN-CONTAINING PROTEIN"/>
    <property type="match status" value="1"/>
</dbReference>
<feature type="transmembrane region" description="Helical" evidence="6">
    <location>
        <begin position="229"/>
        <end position="249"/>
    </location>
</feature>
<gene>
    <name evidence="9" type="primary">mleN_5</name>
    <name evidence="9" type="ORF">H0A61_01365</name>
</gene>
<keyword evidence="7" id="KW-0732">Signal</keyword>
<feature type="transmembrane region" description="Helical" evidence="6">
    <location>
        <begin position="94"/>
        <end position="114"/>
    </location>
</feature>
<keyword evidence="3 6" id="KW-0812">Transmembrane</keyword>
<protein>
    <submittedName>
        <fullName evidence="9">Malate-2H(+)/Na(+)-lactate antiporter</fullName>
    </submittedName>
</protein>
<dbReference type="KEGG" id="kme:H0A61_01365"/>
<evidence type="ECO:0000256" key="2">
    <source>
        <dbReference type="ARBA" id="ARBA00022475"/>
    </source>
</evidence>
<dbReference type="EMBL" id="CP059066">
    <property type="protein sequence ID" value="QSQ09008.1"/>
    <property type="molecule type" value="Genomic_DNA"/>
</dbReference>
<feature type="chain" id="PRO_5034221405" evidence="7">
    <location>
        <begin position="25"/>
        <end position="567"/>
    </location>
</feature>
<evidence type="ECO:0000256" key="3">
    <source>
        <dbReference type="ARBA" id="ARBA00022692"/>
    </source>
</evidence>
<reference evidence="9" key="1">
    <citation type="submission" date="2020-07" db="EMBL/GenBank/DDBJ databases">
        <title>Koleobacter methoxysyntrophicus gen. nov., sp. nov., a novel anaerobic bacterium isolated from deep subsurface oil field and proposal of Koleobacterales ord. nov. in the phylum Firmicutes.</title>
        <authorList>
            <person name="Sakamoto S."/>
            <person name="Tamaki H."/>
        </authorList>
    </citation>
    <scope>NUCLEOTIDE SEQUENCE</scope>
    <source>
        <strain evidence="9">NRmbB1</strain>
    </source>
</reference>
<evidence type="ECO:0000313" key="9">
    <source>
        <dbReference type="EMBL" id="QSQ09008.1"/>
    </source>
</evidence>
<dbReference type="GO" id="GO:0005886">
    <property type="term" value="C:plasma membrane"/>
    <property type="evidence" value="ECO:0007669"/>
    <property type="project" value="UniProtKB-SubCell"/>
</dbReference>
<evidence type="ECO:0000313" key="10">
    <source>
        <dbReference type="Proteomes" id="UP000662904"/>
    </source>
</evidence>
<name>A0A8A0RN44_9FIRM</name>
<dbReference type="PANTHER" id="PTHR43478">
    <property type="entry name" value="NA+/H+ ANTIPORTER-RELATED"/>
    <property type="match status" value="1"/>
</dbReference>
<keyword evidence="2" id="KW-1003">Cell membrane</keyword>
<evidence type="ECO:0000259" key="8">
    <source>
        <dbReference type="Pfam" id="PF03553"/>
    </source>
</evidence>
<evidence type="ECO:0000256" key="5">
    <source>
        <dbReference type="ARBA" id="ARBA00023136"/>
    </source>
</evidence>
<feature type="transmembrane region" description="Helical" evidence="6">
    <location>
        <begin position="176"/>
        <end position="199"/>
    </location>
</feature>
<keyword evidence="4 6" id="KW-1133">Transmembrane helix</keyword>
<dbReference type="InterPro" id="IPR018461">
    <property type="entry name" value="Na/H_Antiport_NhaC-like_C"/>
</dbReference>
<keyword evidence="5 6" id="KW-0472">Membrane</keyword>
<feature type="domain" description="Na+/H+ antiporter NhaC-like C-terminal" evidence="8">
    <location>
        <begin position="188"/>
        <end position="518"/>
    </location>
</feature>
<evidence type="ECO:0000256" key="7">
    <source>
        <dbReference type="SAM" id="SignalP"/>
    </source>
</evidence>
<dbReference type="AlphaFoldDB" id="A0A8A0RN44"/>
<dbReference type="Proteomes" id="UP000662904">
    <property type="component" value="Chromosome"/>
</dbReference>
<evidence type="ECO:0000256" key="6">
    <source>
        <dbReference type="SAM" id="Phobius"/>
    </source>
</evidence>
<feature type="transmembrane region" description="Helical" evidence="6">
    <location>
        <begin position="34"/>
        <end position="51"/>
    </location>
</feature>
<dbReference type="RefSeq" id="WP_206709202.1">
    <property type="nucleotide sequence ID" value="NZ_CP059066.1"/>
</dbReference>
<feature type="transmembrane region" description="Helical" evidence="6">
    <location>
        <begin position="527"/>
        <end position="546"/>
    </location>
</feature>